<feature type="domain" description="LysM" evidence="4">
    <location>
        <begin position="495"/>
        <end position="541"/>
    </location>
</feature>
<evidence type="ECO:0000256" key="2">
    <source>
        <dbReference type="ARBA" id="ARBA00023026"/>
    </source>
</evidence>
<keyword evidence="6" id="KW-1185">Reference proteome</keyword>
<evidence type="ECO:0000313" key="6">
    <source>
        <dbReference type="Proteomes" id="UP001595075"/>
    </source>
</evidence>
<dbReference type="PANTHER" id="PTHR34997">
    <property type="entry name" value="AM15"/>
    <property type="match status" value="1"/>
</dbReference>
<feature type="domain" description="LysM" evidence="4">
    <location>
        <begin position="359"/>
        <end position="405"/>
    </location>
</feature>
<proteinExistence type="predicted"/>
<evidence type="ECO:0000259" key="4">
    <source>
        <dbReference type="PROSITE" id="PS51782"/>
    </source>
</evidence>
<evidence type="ECO:0000256" key="1">
    <source>
        <dbReference type="ARBA" id="ARBA00022669"/>
    </source>
</evidence>
<dbReference type="PROSITE" id="PS51782">
    <property type="entry name" value="LYSM"/>
    <property type="match status" value="6"/>
</dbReference>
<accession>A0ABR4CII1</accession>
<dbReference type="InterPro" id="IPR036779">
    <property type="entry name" value="LysM_dom_sf"/>
</dbReference>
<keyword evidence="2" id="KW-0843">Virulence</keyword>
<dbReference type="InterPro" id="IPR052210">
    <property type="entry name" value="LysM1-like"/>
</dbReference>
<feature type="domain" description="LysM" evidence="4">
    <location>
        <begin position="252"/>
        <end position="299"/>
    </location>
</feature>
<feature type="chain" id="PRO_5045793722" description="LysM domain-containing protein" evidence="3">
    <location>
        <begin position="17"/>
        <end position="545"/>
    </location>
</feature>
<reference evidence="5 6" key="1">
    <citation type="journal article" date="2024" name="Commun. Biol.">
        <title>Comparative genomic analysis of thermophilic fungi reveals convergent evolutionary adaptations and gene losses.</title>
        <authorList>
            <person name="Steindorff A.S."/>
            <person name="Aguilar-Pontes M.V."/>
            <person name="Robinson A.J."/>
            <person name="Andreopoulos B."/>
            <person name="LaButti K."/>
            <person name="Kuo A."/>
            <person name="Mondo S."/>
            <person name="Riley R."/>
            <person name="Otillar R."/>
            <person name="Haridas S."/>
            <person name="Lipzen A."/>
            <person name="Grimwood J."/>
            <person name="Schmutz J."/>
            <person name="Clum A."/>
            <person name="Reid I.D."/>
            <person name="Moisan M.C."/>
            <person name="Butler G."/>
            <person name="Nguyen T.T.M."/>
            <person name="Dewar K."/>
            <person name="Conant G."/>
            <person name="Drula E."/>
            <person name="Henrissat B."/>
            <person name="Hansel C."/>
            <person name="Singer S."/>
            <person name="Hutchinson M.I."/>
            <person name="de Vries R.P."/>
            <person name="Natvig D.O."/>
            <person name="Powell A.J."/>
            <person name="Tsang A."/>
            <person name="Grigoriev I.V."/>
        </authorList>
    </citation>
    <scope>NUCLEOTIDE SEQUENCE [LARGE SCALE GENOMIC DNA]</scope>
    <source>
        <strain evidence="5 6">CBS 494.80</strain>
    </source>
</reference>
<feature type="domain" description="LysM" evidence="4">
    <location>
        <begin position="51"/>
        <end position="99"/>
    </location>
</feature>
<dbReference type="SMART" id="SM00257">
    <property type="entry name" value="LysM"/>
    <property type="match status" value="5"/>
</dbReference>
<feature type="domain" description="LysM" evidence="4">
    <location>
        <begin position="174"/>
        <end position="221"/>
    </location>
</feature>
<dbReference type="InterPro" id="IPR018392">
    <property type="entry name" value="LysM"/>
</dbReference>
<keyword evidence="3" id="KW-0732">Signal</keyword>
<comment type="caution">
    <text evidence="5">The sequence shown here is derived from an EMBL/GenBank/DDBJ whole genome shotgun (WGS) entry which is preliminary data.</text>
</comment>
<dbReference type="Proteomes" id="UP001595075">
    <property type="component" value="Unassembled WGS sequence"/>
</dbReference>
<gene>
    <name evidence="5" type="ORF">VTL71DRAFT_14438</name>
</gene>
<dbReference type="SUPFAM" id="SSF54106">
    <property type="entry name" value="LysM domain"/>
    <property type="match status" value="5"/>
</dbReference>
<dbReference type="CDD" id="cd00118">
    <property type="entry name" value="LysM"/>
    <property type="match status" value="4"/>
</dbReference>
<dbReference type="Gene3D" id="3.10.350.10">
    <property type="entry name" value="LysM domain"/>
    <property type="match status" value="6"/>
</dbReference>
<evidence type="ECO:0000256" key="3">
    <source>
        <dbReference type="SAM" id="SignalP"/>
    </source>
</evidence>
<dbReference type="Pfam" id="PF01476">
    <property type="entry name" value="LysM"/>
    <property type="match status" value="3"/>
</dbReference>
<dbReference type="PANTHER" id="PTHR34997:SF1">
    <property type="entry name" value="PEPTIDOGLYCAN-BINDING LYSIN DOMAIN"/>
    <property type="match status" value="1"/>
</dbReference>
<dbReference type="EMBL" id="JAZHXI010000007">
    <property type="protein sequence ID" value="KAL2069759.1"/>
    <property type="molecule type" value="Genomic_DNA"/>
</dbReference>
<sequence length="545" mass="58597">MHLLLVILALLGACEAVVAHSIVHKHNRRATTTTTSAPTVYQTGIPCNCNKYYVVLKGDTCDAIVKAYKNAFTLTQFYAWNPAVGSTCQYLWQGYSVCVGVNATVTKCTTTSAAPTTKTTSKPISTTSRKTTTTLPPYSYISSTVINAQPTVTELQPFGVPSPVQAGIYSGCETYYKAVAGDNCTSITDYFFGFNKAQFISWNPAVSYDCSKLLVGNYYCVQAQAYQPSPVVFSGPGLPSPLPNCTVSDCTAWYRATENDNCTSVPQTFGNFSLVEFTQWNTINPTNCKGFNTGYFYCINWPWSSSKNFNSSNFNDTDYSTWRFPINSCYNSTVNITTTVRSTTTRTTTTVGPTSTCVKSYTVKAGDSCAAIQTAYSITFAQLLAWNPSIGSNCEYLAVGKTYCVSRSAGTTTSKSSQPTPTSSCTKSYTVVGGDSCAAIQAKYSITFAQLLAWNPSIGSNCEYLAIGNTYCVAKSAGTTITTSSKPTQTSSCTKSYTVVGGDSCAAIQTKYSITFAQLLAWNPSIGSNCEFLAIGNTYCVAKSS</sequence>
<protein>
    <recommendedName>
        <fullName evidence="4">LysM domain-containing protein</fullName>
    </recommendedName>
</protein>
<feature type="signal peptide" evidence="3">
    <location>
        <begin position="1"/>
        <end position="16"/>
    </location>
</feature>
<feature type="domain" description="LysM" evidence="4">
    <location>
        <begin position="427"/>
        <end position="473"/>
    </location>
</feature>
<name>A0ABR4CII1_9HELO</name>
<evidence type="ECO:0000313" key="5">
    <source>
        <dbReference type="EMBL" id="KAL2069759.1"/>
    </source>
</evidence>
<organism evidence="5 6">
    <name type="scientific">Oculimacula yallundae</name>
    <dbReference type="NCBI Taxonomy" id="86028"/>
    <lineage>
        <taxon>Eukaryota</taxon>
        <taxon>Fungi</taxon>
        <taxon>Dikarya</taxon>
        <taxon>Ascomycota</taxon>
        <taxon>Pezizomycotina</taxon>
        <taxon>Leotiomycetes</taxon>
        <taxon>Helotiales</taxon>
        <taxon>Ploettnerulaceae</taxon>
        <taxon>Oculimacula</taxon>
    </lineage>
</organism>
<keyword evidence="1" id="KW-0147">Chitin-binding</keyword>